<proteinExistence type="predicted"/>
<evidence type="ECO:0000313" key="1">
    <source>
        <dbReference type="WBParaSite" id="HPLM_0000868001-mRNA-1"/>
    </source>
</evidence>
<reference evidence="1" key="1">
    <citation type="submission" date="2017-02" db="UniProtKB">
        <authorList>
            <consortium name="WormBaseParasite"/>
        </authorList>
    </citation>
    <scope>IDENTIFICATION</scope>
</reference>
<dbReference type="AlphaFoldDB" id="A0A0N4WDL3"/>
<accession>A0A0N4WDL3</accession>
<dbReference type="OMA" id="PVEGINM"/>
<sequence length="161" mass="18741">LVRVYRLFQEEAKKYLGCPTLTGVEADSAEKIHLNEYIYGVNFLTGLSRSVAMCRIFWRVNEPVEGINMKPDILRPWYRVNRSAIRLEHEALWYGRDWGCTFAERSCFDFIRERTRFAFSLLPATFLEAYPLTNAAASSQLERMGSPSKWRFCPMAKVGRL</sequence>
<name>A0A0N4WDL3_HAEPC</name>
<dbReference type="WBParaSite" id="HPLM_0000868001-mRNA-1">
    <property type="protein sequence ID" value="HPLM_0000868001-mRNA-1"/>
    <property type="gene ID" value="HPLM_0000868001"/>
</dbReference>
<dbReference type="Gene3D" id="3.90.132.10">
    <property type="entry name" value="Leishmanolysin , domain 2"/>
    <property type="match status" value="1"/>
</dbReference>
<protein>
    <submittedName>
        <fullName evidence="1">DNA-directed RNA polymerase</fullName>
    </submittedName>
</protein>
<organism evidence="1">
    <name type="scientific">Haemonchus placei</name>
    <name type="common">Barber's pole worm</name>
    <dbReference type="NCBI Taxonomy" id="6290"/>
    <lineage>
        <taxon>Eukaryota</taxon>
        <taxon>Metazoa</taxon>
        <taxon>Ecdysozoa</taxon>
        <taxon>Nematoda</taxon>
        <taxon>Chromadorea</taxon>
        <taxon>Rhabditida</taxon>
        <taxon>Rhabditina</taxon>
        <taxon>Rhabditomorpha</taxon>
        <taxon>Strongyloidea</taxon>
        <taxon>Trichostrongylidae</taxon>
        <taxon>Haemonchus</taxon>
    </lineage>
</organism>